<comment type="caution">
    <text evidence="2">The sequence shown here is derived from an EMBL/GenBank/DDBJ whole genome shotgun (WGS) entry which is preliminary data.</text>
</comment>
<proteinExistence type="predicted"/>
<evidence type="ECO:0000313" key="2">
    <source>
        <dbReference type="EMBL" id="RAY15950.1"/>
    </source>
</evidence>
<gene>
    <name evidence="2" type="ORF">DPM19_09380</name>
</gene>
<organism evidence="2 3">
    <name type="scientific">Actinomadura craniellae</name>
    <dbReference type="NCBI Taxonomy" id="2231787"/>
    <lineage>
        <taxon>Bacteria</taxon>
        <taxon>Bacillati</taxon>
        <taxon>Actinomycetota</taxon>
        <taxon>Actinomycetes</taxon>
        <taxon>Streptosporangiales</taxon>
        <taxon>Thermomonosporaceae</taxon>
        <taxon>Actinomadura</taxon>
    </lineage>
</organism>
<dbReference type="InterPro" id="IPR036365">
    <property type="entry name" value="PGBD-like_sf"/>
</dbReference>
<accession>A0A365H9Y5</accession>
<dbReference type="EMBL" id="QLYX01000003">
    <property type="protein sequence ID" value="RAY15950.1"/>
    <property type="molecule type" value="Genomic_DNA"/>
</dbReference>
<evidence type="ECO:0000259" key="1">
    <source>
        <dbReference type="Pfam" id="PF01471"/>
    </source>
</evidence>
<name>A0A365H9Y5_9ACTN</name>
<keyword evidence="3" id="KW-1185">Reference proteome</keyword>
<dbReference type="OrthoDB" id="514320at2"/>
<dbReference type="Proteomes" id="UP000251891">
    <property type="component" value="Unassembled WGS sequence"/>
</dbReference>
<reference evidence="2 3" key="1">
    <citation type="submission" date="2018-06" db="EMBL/GenBank/DDBJ databases">
        <title>Actinomadura craniellae sp. nov. isolated from marine sponge Craniella sp.</title>
        <authorList>
            <person name="Li L."/>
            <person name="Xu Q.H."/>
            <person name="Lin H.W."/>
            <person name="Lu Y.H."/>
        </authorList>
    </citation>
    <scope>NUCLEOTIDE SEQUENCE [LARGE SCALE GENOMIC DNA]</scope>
    <source>
        <strain evidence="2 3">LHW63021</strain>
    </source>
</reference>
<dbReference type="AlphaFoldDB" id="A0A365H9Y5"/>
<feature type="domain" description="Peptidoglycan binding-like" evidence="1">
    <location>
        <begin position="25"/>
        <end position="79"/>
    </location>
</feature>
<protein>
    <recommendedName>
        <fullName evidence="1">Peptidoglycan binding-like domain-containing protein</fullName>
    </recommendedName>
</protein>
<sequence length="86" mass="9881">MANVIQAIRVLPFPGRLLTQPPLMRGDDVRIWQVQMLKRGWRIKVDGAYGPRSENVCREFQREKHLTVDGIVGPHTWKASFEAPIT</sequence>
<dbReference type="Gene3D" id="1.10.101.10">
    <property type="entry name" value="PGBD-like superfamily/PGBD"/>
    <property type="match status" value="1"/>
</dbReference>
<dbReference type="InterPro" id="IPR002477">
    <property type="entry name" value="Peptidoglycan-bd-like"/>
</dbReference>
<evidence type="ECO:0000313" key="3">
    <source>
        <dbReference type="Proteomes" id="UP000251891"/>
    </source>
</evidence>
<dbReference type="RefSeq" id="WP_111864867.1">
    <property type="nucleotide sequence ID" value="NZ_QLYX01000003.1"/>
</dbReference>
<dbReference type="Pfam" id="PF01471">
    <property type="entry name" value="PG_binding_1"/>
    <property type="match status" value="1"/>
</dbReference>
<dbReference type="SUPFAM" id="SSF47090">
    <property type="entry name" value="PGBD-like"/>
    <property type="match status" value="1"/>
</dbReference>
<dbReference type="InterPro" id="IPR036366">
    <property type="entry name" value="PGBDSf"/>
</dbReference>